<accession>A0A7W3IYE2</accession>
<reference evidence="2 3" key="1">
    <citation type="submission" date="2020-07" db="EMBL/GenBank/DDBJ databases">
        <title>Sequencing the genomes of 1000 actinobacteria strains.</title>
        <authorList>
            <person name="Klenk H.-P."/>
        </authorList>
    </citation>
    <scope>NUCLEOTIDE SEQUENCE [LARGE SCALE GENOMIC DNA]</scope>
    <source>
        <strain evidence="2 3">DSM 21349</strain>
    </source>
</reference>
<protein>
    <submittedName>
        <fullName evidence="2">Uncharacterized protein</fullName>
    </submittedName>
</protein>
<comment type="caution">
    <text evidence="2">The sequence shown here is derived from an EMBL/GenBank/DDBJ whole genome shotgun (WGS) entry which is preliminary data.</text>
</comment>
<feature type="region of interest" description="Disordered" evidence="1">
    <location>
        <begin position="1"/>
        <end position="67"/>
    </location>
</feature>
<dbReference type="EMBL" id="JACGXA010000001">
    <property type="protein sequence ID" value="MBA8802819.1"/>
    <property type="molecule type" value="Genomic_DNA"/>
</dbReference>
<feature type="compositionally biased region" description="Basic residues" evidence="1">
    <location>
        <begin position="34"/>
        <end position="44"/>
    </location>
</feature>
<evidence type="ECO:0000313" key="2">
    <source>
        <dbReference type="EMBL" id="MBA8802819.1"/>
    </source>
</evidence>
<gene>
    <name evidence="2" type="ORF">FB382_001110</name>
</gene>
<dbReference type="Proteomes" id="UP000580910">
    <property type="component" value="Unassembled WGS sequence"/>
</dbReference>
<dbReference type="AlphaFoldDB" id="A0A7W3IYE2"/>
<feature type="compositionally biased region" description="Basic and acidic residues" evidence="1">
    <location>
        <begin position="12"/>
        <end position="22"/>
    </location>
</feature>
<evidence type="ECO:0000256" key="1">
    <source>
        <dbReference type="SAM" id="MobiDB-lite"/>
    </source>
</evidence>
<keyword evidence="3" id="KW-1185">Reference proteome</keyword>
<organism evidence="2 3">
    <name type="scientific">Nocardioides ginsengisegetis</name>
    <dbReference type="NCBI Taxonomy" id="661491"/>
    <lineage>
        <taxon>Bacteria</taxon>
        <taxon>Bacillati</taxon>
        <taxon>Actinomycetota</taxon>
        <taxon>Actinomycetes</taxon>
        <taxon>Propionibacteriales</taxon>
        <taxon>Nocardioidaceae</taxon>
        <taxon>Nocardioides</taxon>
    </lineage>
</organism>
<sequence>MPGGAGQGVRPADGHPEDREPPDAQQVGHLGHVVGHRRVRRGGGRRASVAGPVHRHQPYAGSPGGVVTGAGRVPGVGAAVQEDDGRARGVAALLELDVPAVREPQQRHRWPATACGR</sequence>
<name>A0A7W3IYE2_9ACTN</name>
<evidence type="ECO:0000313" key="3">
    <source>
        <dbReference type="Proteomes" id="UP000580910"/>
    </source>
</evidence>
<proteinExistence type="predicted"/>